<protein>
    <recommendedName>
        <fullName evidence="9">Restriction endonuclease subunit R</fullName>
    </recommendedName>
</protein>
<dbReference type="Pfam" id="PF04851">
    <property type="entry name" value="ResIII"/>
    <property type="match status" value="1"/>
</dbReference>
<dbReference type="GO" id="GO:0004386">
    <property type="term" value="F:helicase activity"/>
    <property type="evidence" value="ECO:0007669"/>
    <property type="project" value="UniProtKB-KW"/>
</dbReference>
<evidence type="ECO:0000313" key="8">
    <source>
        <dbReference type="Proteomes" id="UP000177704"/>
    </source>
</evidence>
<keyword evidence="1" id="KW-0547">Nucleotide-binding</keyword>
<feature type="domain" description="Helicase C-terminal" evidence="6">
    <location>
        <begin position="562"/>
        <end position="713"/>
    </location>
</feature>
<name>A0A1F7V386_9BACT</name>
<dbReference type="PANTHER" id="PTHR11274">
    <property type="entry name" value="RAD25/XP-B DNA REPAIR HELICASE"/>
    <property type="match status" value="1"/>
</dbReference>
<dbReference type="InterPro" id="IPR001650">
    <property type="entry name" value="Helicase_C-like"/>
</dbReference>
<dbReference type="InterPro" id="IPR014001">
    <property type="entry name" value="Helicase_ATP-bd"/>
</dbReference>
<evidence type="ECO:0000256" key="3">
    <source>
        <dbReference type="ARBA" id="ARBA00022806"/>
    </source>
</evidence>
<dbReference type="Proteomes" id="UP000177704">
    <property type="component" value="Unassembled WGS sequence"/>
</dbReference>
<dbReference type="PANTHER" id="PTHR11274:SF0">
    <property type="entry name" value="GENERAL TRANSCRIPTION AND DNA REPAIR FACTOR IIH HELICASE SUBUNIT XPB"/>
    <property type="match status" value="1"/>
</dbReference>
<dbReference type="SMART" id="SM00487">
    <property type="entry name" value="DEXDc"/>
    <property type="match status" value="1"/>
</dbReference>
<dbReference type="PROSITE" id="PS51194">
    <property type="entry name" value="HELICASE_CTER"/>
    <property type="match status" value="1"/>
</dbReference>
<dbReference type="CDD" id="cd17926">
    <property type="entry name" value="DEXHc_RE"/>
    <property type="match status" value="1"/>
</dbReference>
<keyword evidence="4" id="KW-0067">ATP-binding</keyword>
<accession>A0A1F7V386</accession>
<dbReference type="Gene3D" id="3.40.50.300">
    <property type="entry name" value="P-loop containing nucleotide triphosphate hydrolases"/>
    <property type="match status" value="2"/>
</dbReference>
<gene>
    <name evidence="7" type="ORF">A3B36_02105</name>
</gene>
<dbReference type="InterPro" id="IPR006935">
    <property type="entry name" value="Helicase/UvrB_N"/>
</dbReference>
<sequence length="720" mass="81714">MSQLSKEERIALFTSLFRGRSDVFAQRWDKRDGSFSGYFPAYTDRTKKSLAPLTPSVVESHLLGNKVIGVYPLLTDNTSYFVAADFDGSGWLASAKKVLETCSRLDLPGYVERSRSGNGGHVWWLFEDKYPAHKGRKIFLHILKESAVIAPFDKEDSFDRLFPSQDYLSGKGLGNLIALPLQGIPRKSGNSVFLDPGTGFEPAQDQWEFLQSVKRMSIESLDRLYSEFTGNKPAKGKSFEPYSGSEIPITVSNIISIPKSCITKDIANFLTNRLNFFNTEYAVKEKMGLSNYKTEKYFKTIVDGDADVFLPRGFLDQLIAYLKEHDIGFTVVDNRLNLGPIKFAPTFTLHEYQQRAVEAFNDRDQGILVAPPGSGKTIMGLALIAKKSQPALILTHRKQIYDQWLDRIESFLSIPKRNIGKIAGIKKEAKSPVTVAMIPSLARMKNLSELIPQFGTVLVDECHHIPAQMFRKVVTQFNPHYLYGLTATPIRKHNDEKLIFIYLGDIIHEVSKDFVQSEKPSEERSQIRVLVKETGLTSPHKVKSQDYQMLAKVLTFDTLRNQLIAGDIAGEAKAGKKCLVLTERKEHIEILSEYLKQDFELIALSGDLTPKKRRERITQIQSGHYQTILATGQLIGEGTHFDNLDCLFLVYPFSFEGKLIQYIGRLLHSRGIKKVYDYRDIQTEYLERMFKKRKKYYEKHFGGNMRPVLDPVHSCATLSV</sequence>
<dbReference type="Pfam" id="PF00271">
    <property type="entry name" value="Helicase_C"/>
    <property type="match status" value="1"/>
</dbReference>
<reference evidence="7 8" key="1">
    <citation type="journal article" date="2016" name="Nat. Commun.">
        <title>Thousands of microbial genomes shed light on interconnected biogeochemical processes in an aquifer system.</title>
        <authorList>
            <person name="Anantharaman K."/>
            <person name="Brown C.T."/>
            <person name="Hug L.A."/>
            <person name="Sharon I."/>
            <person name="Castelle C.J."/>
            <person name="Probst A.J."/>
            <person name="Thomas B.C."/>
            <person name="Singh A."/>
            <person name="Wilkins M.J."/>
            <person name="Karaoz U."/>
            <person name="Brodie E.L."/>
            <person name="Williams K.H."/>
            <person name="Hubbard S.S."/>
            <person name="Banfield J.F."/>
        </authorList>
    </citation>
    <scope>NUCLEOTIDE SEQUENCE [LARGE SCALE GENOMIC DNA]</scope>
</reference>
<dbReference type="Pfam" id="PF22548">
    <property type="entry name" value="AEP-TOTE"/>
    <property type="match status" value="1"/>
</dbReference>
<evidence type="ECO:0008006" key="9">
    <source>
        <dbReference type="Google" id="ProtNLM"/>
    </source>
</evidence>
<dbReference type="PROSITE" id="PS51192">
    <property type="entry name" value="HELICASE_ATP_BIND_1"/>
    <property type="match status" value="1"/>
</dbReference>
<evidence type="ECO:0000259" key="6">
    <source>
        <dbReference type="PROSITE" id="PS51194"/>
    </source>
</evidence>
<dbReference type="SUPFAM" id="SSF52540">
    <property type="entry name" value="P-loop containing nucleoside triphosphate hydrolases"/>
    <property type="match status" value="2"/>
</dbReference>
<dbReference type="InterPro" id="IPR054347">
    <property type="entry name" value="TOTE_primase"/>
</dbReference>
<proteinExistence type="predicted"/>
<comment type="caution">
    <text evidence="7">The sequence shown here is derived from an EMBL/GenBank/DDBJ whole genome shotgun (WGS) entry which is preliminary data.</text>
</comment>
<dbReference type="AlphaFoldDB" id="A0A1F7V386"/>
<keyword evidence="3" id="KW-0347">Helicase</keyword>
<dbReference type="InterPro" id="IPR050615">
    <property type="entry name" value="ATP-dep_DNA_Helicase"/>
</dbReference>
<evidence type="ECO:0000313" key="7">
    <source>
        <dbReference type="EMBL" id="OGL84507.1"/>
    </source>
</evidence>
<dbReference type="CDD" id="cd18785">
    <property type="entry name" value="SF2_C"/>
    <property type="match status" value="1"/>
</dbReference>
<feature type="domain" description="Helicase ATP-binding" evidence="5">
    <location>
        <begin position="357"/>
        <end position="507"/>
    </location>
</feature>
<evidence type="ECO:0000259" key="5">
    <source>
        <dbReference type="PROSITE" id="PS51192"/>
    </source>
</evidence>
<organism evidence="7 8">
    <name type="scientific">Candidatus Uhrbacteria bacterium RIFCSPLOWO2_01_FULL_55_36</name>
    <dbReference type="NCBI Taxonomy" id="1802404"/>
    <lineage>
        <taxon>Bacteria</taxon>
        <taxon>Candidatus Uhriibacteriota</taxon>
    </lineage>
</organism>
<dbReference type="GO" id="GO:0005524">
    <property type="term" value="F:ATP binding"/>
    <property type="evidence" value="ECO:0007669"/>
    <property type="project" value="UniProtKB-KW"/>
</dbReference>
<dbReference type="GO" id="GO:0003677">
    <property type="term" value="F:DNA binding"/>
    <property type="evidence" value="ECO:0007669"/>
    <property type="project" value="InterPro"/>
</dbReference>
<dbReference type="GO" id="GO:0016787">
    <property type="term" value="F:hydrolase activity"/>
    <property type="evidence" value="ECO:0007669"/>
    <property type="project" value="UniProtKB-KW"/>
</dbReference>
<evidence type="ECO:0000256" key="1">
    <source>
        <dbReference type="ARBA" id="ARBA00022741"/>
    </source>
</evidence>
<keyword evidence="2" id="KW-0378">Hydrolase</keyword>
<evidence type="ECO:0000256" key="4">
    <source>
        <dbReference type="ARBA" id="ARBA00022840"/>
    </source>
</evidence>
<dbReference type="EMBL" id="MGEM01000023">
    <property type="protein sequence ID" value="OGL84507.1"/>
    <property type="molecule type" value="Genomic_DNA"/>
</dbReference>
<evidence type="ECO:0000256" key="2">
    <source>
        <dbReference type="ARBA" id="ARBA00022801"/>
    </source>
</evidence>
<dbReference type="InterPro" id="IPR027417">
    <property type="entry name" value="P-loop_NTPase"/>
</dbReference>